<proteinExistence type="predicted"/>
<feature type="transmembrane region" description="Helical" evidence="2">
    <location>
        <begin position="192"/>
        <end position="213"/>
    </location>
</feature>
<keyword evidence="2" id="KW-0812">Transmembrane</keyword>
<reference evidence="4" key="2">
    <citation type="journal article" date="2023" name="IMA Fungus">
        <title>Comparative genomic study of the Penicillium genus elucidates a diverse pangenome and 15 lateral gene transfer events.</title>
        <authorList>
            <person name="Petersen C."/>
            <person name="Sorensen T."/>
            <person name="Nielsen M.R."/>
            <person name="Sondergaard T.E."/>
            <person name="Sorensen J.L."/>
            <person name="Fitzpatrick D.A."/>
            <person name="Frisvad J.C."/>
            <person name="Nielsen K.L."/>
        </authorList>
    </citation>
    <scope>NUCLEOTIDE SEQUENCE</scope>
    <source>
        <strain evidence="4">IBT 30069</strain>
    </source>
</reference>
<name>A0A9W9FCP9_9EURO</name>
<feature type="compositionally biased region" description="Polar residues" evidence="1">
    <location>
        <begin position="267"/>
        <end position="277"/>
    </location>
</feature>
<keyword evidence="3" id="KW-0732">Signal</keyword>
<protein>
    <recommendedName>
        <fullName evidence="6">Mid2 domain-containing protein</fullName>
    </recommendedName>
</protein>
<evidence type="ECO:0000256" key="1">
    <source>
        <dbReference type="SAM" id="MobiDB-lite"/>
    </source>
</evidence>
<evidence type="ECO:0000256" key="3">
    <source>
        <dbReference type="SAM" id="SignalP"/>
    </source>
</evidence>
<evidence type="ECO:0000256" key="2">
    <source>
        <dbReference type="SAM" id="Phobius"/>
    </source>
</evidence>
<evidence type="ECO:0000313" key="5">
    <source>
        <dbReference type="Proteomes" id="UP001149165"/>
    </source>
</evidence>
<feature type="signal peptide" evidence="3">
    <location>
        <begin position="1"/>
        <end position="19"/>
    </location>
</feature>
<feature type="chain" id="PRO_5040824704" description="Mid2 domain-containing protein" evidence="3">
    <location>
        <begin position="20"/>
        <end position="301"/>
    </location>
</feature>
<dbReference type="Proteomes" id="UP001149165">
    <property type="component" value="Unassembled WGS sequence"/>
</dbReference>
<feature type="compositionally biased region" description="Basic and acidic residues" evidence="1">
    <location>
        <begin position="235"/>
        <end position="266"/>
    </location>
</feature>
<keyword evidence="5" id="KW-1185">Reference proteome</keyword>
<dbReference type="AlphaFoldDB" id="A0A9W9FCP9"/>
<keyword evidence="2" id="KW-0472">Membrane</keyword>
<feature type="compositionally biased region" description="Basic and acidic residues" evidence="1">
    <location>
        <begin position="280"/>
        <end position="295"/>
    </location>
</feature>
<keyword evidence="2" id="KW-1133">Transmembrane helix</keyword>
<evidence type="ECO:0000313" key="4">
    <source>
        <dbReference type="EMBL" id="KAJ5097734.1"/>
    </source>
</evidence>
<organism evidence="4 5">
    <name type="scientific">Penicillium angulare</name>
    <dbReference type="NCBI Taxonomy" id="116970"/>
    <lineage>
        <taxon>Eukaryota</taxon>
        <taxon>Fungi</taxon>
        <taxon>Dikarya</taxon>
        <taxon>Ascomycota</taxon>
        <taxon>Pezizomycotina</taxon>
        <taxon>Eurotiomycetes</taxon>
        <taxon>Eurotiomycetidae</taxon>
        <taxon>Eurotiales</taxon>
        <taxon>Aspergillaceae</taxon>
        <taxon>Penicillium</taxon>
    </lineage>
</organism>
<accession>A0A9W9FCP9</accession>
<reference evidence="4" key="1">
    <citation type="submission" date="2022-11" db="EMBL/GenBank/DDBJ databases">
        <authorList>
            <person name="Petersen C."/>
        </authorList>
    </citation>
    <scope>NUCLEOTIDE SEQUENCE</scope>
    <source>
        <strain evidence="4">IBT 30069</strain>
    </source>
</reference>
<dbReference type="EMBL" id="JAPQKH010000005">
    <property type="protein sequence ID" value="KAJ5097734.1"/>
    <property type="molecule type" value="Genomic_DNA"/>
</dbReference>
<comment type="caution">
    <text evidence="4">The sequence shown here is derived from an EMBL/GenBank/DDBJ whole genome shotgun (WGS) entry which is preliminary data.</text>
</comment>
<evidence type="ECO:0008006" key="6">
    <source>
        <dbReference type="Google" id="ProtNLM"/>
    </source>
</evidence>
<dbReference type="OrthoDB" id="4770059at2759"/>
<gene>
    <name evidence="4" type="ORF">N7456_008455</name>
</gene>
<feature type="region of interest" description="Disordered" evidence="1">
    <location>
        <begin position="219"/>
        <end position="301"/>
    </location>
</feature>
<sequence length="301" mass="33106">MRASSIALLILSYVPTISANAYWDSYAIRIDSTRSNQGALTTTFTPPSSCFTPTTQAYYGYPSIIIGCPGPGGSDCCPPDWNWNVYFSPGVCPSGYKACTLPTTTQRKETTEICCPSNYACGGQDWCVSSLETISTMTYTDSTLSTESPVYAITATPIQIRYKAAQSTIVPIATSSLDLPMPKHELDTREKVGIGIGVPAAVGLLGAVLFFGWRRWRGKGSKKGAGEGSMGIGSDLEREWGGEREREREREAERGREGEREMDRVTQRMNDVETASQRAMEMERAQRELENERDPPPAYNK</sequence>